<name>A0ABN8GDH7_9BACL</name>
<feature type="domain" description="Aldehyde dehydrogenase" evidence="4">
    <location>
        <begin position="18"/>
        <end position="484"/>
    </location>
</feature>
<reference evidence="5" key="1">
    <citation type="submission" date="2022-01" db="EMBL/GenBank/DDBJ databases">
        <authorList>
            <person name="Criscuolo A."/>
        </authorList>
    </citation>
    <scope>NUCLEOTIDE SEQUENCE</scope>
    <source>
        <strain evidence="5">CIP111891</strain>
    </source>
</reference>
<keyword evidence="6" id="KW-1185">Reference proteome</keyword>
<evidence type="ECO:0000256" key="3">
    <source>
        <dbReference type="RuleBase" id="RU003345"/>
    </source>
</evidence>
<organism evidence="5 6">
    <name type="scientific">Paenibacillus allorhizoplanae</name>
    <dbReference type="NCBI Taxonomy" id="2905648"/>
    <lineage>
        <taxon>Bacteria</taxon>
        <taxon>Bacillati</taxon>
        <taxon>Bacillota</taxon>
        <taxon>Bacilli</taxon>
        <taxon>Bacillales</taxon>
        <taxon>Paenibacillaceae</taxon>
        <taxon>Paenibacillus</taxon>
    </lineage>
</organism>
<gene>
    <name evidence="5" type="primary">aldHT_2</name>
    <name evidence="5" type="ORF">PAECIP111891_01582</name>
</gene>
<dbReference type="InterPro" id="IPR029510">
    <property type="entry name" value="Ald_DH_CS_GLU"/>
</dbReference>
<dbReference type="EMBL" id="CAKMMW010000003">
    <property type="protein sequence ID" value="CAH1200235.1"/>
    <property type="molecule type" value="Genomic_DNA"/>
</dbReference>
<dbReference type="GO" id="GO:0004030">
    <property type="term" value="F:aldehyde dehydrogenase [NAD(P)+] activity"/>
    <property type="evidence" value="ECO:0007669"/>
    <property type="project" value="UniProtKB-EC"/>
</dbReference>
<dbReference type="Pfam" id="PF00171">
    <property type="entry name" value="Aldedh"/>
    <property type="match status" value="1"/>
</dbReference>
<feature type="active site" evidence="2">
    <location>
        <position position="255"/>
    </location>
</feature>
<evidence type="ECO:0000256" key="1">
    <source>
        <dbReference type="ARBA" id="ARBA00023002"/>
    </source>
</evidence>
<comment type="caution">
    <text evidence="5">The sequence shown here is derived from an EMBL/GenBank/DDBJ whole genome shotgun (WGS) entry which is preliminary data.</text>
</comment>
<dbReference type="Proteomes" id="UP000838821">
    <property type="component" value="Unassembled WGS sequence"/>
</dbReference>
<dbReference type="SUPFAM" id="SSF53720">
    <property type="entry name" value="ALDH-like"/>
    <property type="match status" value="1"/>
</dbReference>
<protein>
    <submittedName>
        <fullName evidence="5">Aldehyde dehydrogenase, thermostable</fullName>
        <ecNumber evidence="5">1.2.1.5</ecNumber>
    </submittedName>
</protein>
<accession>A0ABN8GDH7</accession>
<dbReference type="EC" id="1.2.1.5" evidence="5"/>
<dbReference type="Gene3D" id="3.40.605.10">
    <property type="entry name" value="Aldehyde Dehydrogenase, Chain A, domain 1"/>
    <property type="match status" value="1"/>
</dbReference>
<dbReference type="InterPro" id="IPR016163">
    <property type="entry name" value="Ald_DH_C"/>
</dbReference>
<sequence>MLTNVNVIEKTAYINGCWVEPGSHPSKDHYSPLNTELLVGRSLQLSKEDVDLAVASAKKALPNWSSLSGTQRAAHLFKAAQKIEDHLEELAQLLTAEMGKPIGEARGEVNRAVVLFRYYAGEGLRGIGEVLPSTDGVSHLYTTRVPLGVVGLITPWNFPVAIPVWKMAPALIFGNTVVWKPAEHSTITAAKLMQLLEESGFPQGVIQLVSGSGSVVGQRILDHPDVTGISFTGSDAVGKQVSQAASSRHAKYQLEMGGKNATIVLADADLEKAADVIISAAMRSAGQKCTATSRVIVEKSVKEQLTSLLIERANRIKLSNPQENDCYLGPVVSKRQYESILEFIQIGIQEGAQVLAGGKAKTEAEFAKGYYIEPTILDRVDPQSTLAQEEIFGPVLVINEADHLDHAIDLANSVRYGLAAAIFTQNQKHVHHFVNRIEAGLIKVNGETAGVEPQAPFGGMKLSSSYSREQGRAAIEFFTQVKTVVITP</sequence>
<dbReference type="InterPro" id="IPR016162">
    <property type="entry name" value="Ald_DH_N"/>
</dbReference>
<dbReference type="InterPro" id="IPR015590">
    <property type="entry name" value="Aldehyde_DH_dom"/>
</dbReference>
<dbReference type="Gene3D" id="3.40.309.10">
    <property type="entry name" value="Aldehyde Dehydrogenase, Chain A, domain 2"/>
    <property type="match status" value="1"/>
</dbReference>
<keyword evidence="1 3" id="KW-0560">Oxidoreductase</keyword>
<evidence type="ECO:0000259" key="4">
    <source>
        <dbReference type="Pfam" id="PF00171"/>
    </source>
</evidence>
<dbReference type="PROSITE" id="PS00687">
    <property type="entry name" value="ALDEHYDE_DEHYDR_GLU"/>
    <property type="match status" value="1"/>
</dbReference>
<proteinExistence type="inferred from homology"/>
<dbReference type="PANTHER" id="PTHR11699">
    <property type="entry name" value="ALDEHYDE DEHYDROGENASE-RELATED"/>
    <property type="match status" value="1"/>
</dbReference>
<evidence type="ECO:0000313" key="5">
    <source>
        <dbReference type="EMBL" id="CAH1200235.1"/>
    </source>
</evidence>
<dbReference type="RefSeq" id="WP_236286011.1">
    <property type="nucleotide sequence ID" value="NZ_CAKMMW010000003.1"/>
</dbReference>
<comment type="similarity">
    <text evidence="3">Belongs to the aldehyde dehydrogenase family.</text>
</comment>
<evidence type="ECO:0000256" key="2">
    <source>
        <dbReference type="PROSITE-ProRule" id="PRU10007"/>
    </source>
</evidence>
<dbReference type="InterPro" id="IPR016161">
    <property type="entry name" value="Ald_DH/histidinol_DH"/>
</dbReference>
<evidence type="ECO:0000313" key="6">
    <source>
        <dbReference type="Proteomes" id="UP000838821"/>
    </source>
</evidence>